<dbReference type="InterPro" id="IPR014025">
    <property type="entry name" value="Glutaredoxin_subgr"/>
</dbReference>
<feature type="transmembrane region" description="Helical" evidence="8">
    <location>
        <begin position="156"/>
        <end position="179"/>
    </location>
</feature>
<dbReference type="GO" id="GO:0030416">
    <property type="term" value="P:methylamine metabolic process"/>
    <property type="evidence" value="ECO:0007669"/>
    <property type="project" value="InterPro"/>
</dbReference>
<proteinExistence type="predicted"/>
<evidence type="ECO:0000259" key="10">
    <source>
        <dbReference type="Pfam" id="PF07291"/>
    </source>
</evidence>
<dbReference type="AlphaFoldDB" id="A0A097EM24"/>
<dbReference type="InterPro" id="IPR009908">
    <property type="entry name" value="Methylamine_util_MauE"/>
</dbReference>
<evidence type="ECO:0000259" key="9">
    <source>
        <dbReference type="Pfam" id="PF00462"/>
    </source>
</evidence>
<keyword evidence="7 8" id="KW-0472">Membrane</keyword>
<evidence type="ECO:0000256" key="8">
    <source>
        <dbReference type="SAM" id="Phobius"/>
    </source>
</evidence>
<organism evidence="11 12">
    <name type="scientific">Candidatus Francisella endociliophora</name>
    <dbReference type="NCBI Taxonomy" id="653937"/>
    <lineage>
        <taxon>Bacteria</taxon>
        <taxon>Pseudomonadati</taxon>
        <taxon>Pseudomonadota</taxon>
        <taxon>Gammaproteobacteria</taxon>
        <taxon>Thiotrichales</taxon>
        <taxon>Francisellaceae</taxon>
        <taxon>Francisella</taxon>
    </lineage>
</organism>
<keyword evidence="6 8" id="KW-1133">Transmembrane helix</keyword>
<dbReference type="Pfam" id="PF00462">
    <property type="entry name" value="Glutaredoxin"/>
    <property type="match status" value="1"/>
</dbReference>
<evidence type="ECO:0000313" key="12">
    <source>
        <dbReference type="Proteomes" id="UP000029672"/>
    </source>
</evidence>
<dbReference type="InterPro" id="IPR002109">
    <property type="entry name" value="Glutaredoxin"/>
</dbReference>
<feature type="domain" description="Glutaredoxin" evidence="9">
    <location>
        <begin position="12"/>
        <end position="67"/>
    </location>
</feature>
<dbReference type="KEGG" id="frf:LO80_00635"/>
<dbReference type="RefSeq" id="WP_040007612.1">
    <property type="nucleotide sequence ID" value="NZ_CP009574.1"/>
</dbReference>
<feature type="transmembrane region" description="Helical" evidence="8">
    <location>
        <begin position="185"/>
        <end position="203"/>
    </location>
</feature>
<feature type="domain" description="Methylamine utilisation protein MauE" evidence="10">
    <location>
        <begin position="117"/>
        <end position="242"/>
    </location>
</feature>
<evidence type="ECO:0000256" key="1">
    <source>
        <dbReference type="ARBA" id="ARBA00003475"/>
    </source>
</evidence>
<comment type="pathway">
    <text evidence="3">One-carbon metabolism; methylamine degradation.</text>
</comment>
<comment type="function">
    <text evidence="1">May be specifically involved in the processing, transport, and/or maturation of the MADH beta-subunit.</text>
</comment>
<dbReference type="InterPro" id="IPR036249">
    <property type="entry name" value="Thioredoxin-like_sf"/>
</dbReference>
<evidence type="ECO:0000256" key="6">
    <source>
        <dbReference type="ARBA" id="ARBA00022989"/>
    </source>
</evidence>
<comment type="subcellular location">
    <subcellularLocation>
        <location evidence="2">Membrane</location>
        <topology evidence="2">Multi-pass membrane protein</topology>
    </subcellularLocation>
</comment>
<reference evidence="11 12" key="1">
    <citation type="submission" date="2014-10" db="EMBL/GenBank/DDBJ databases">
        <title>Whole genome sequence of Francisella endociliophora strain FSC1006, isolated from a laboratory culture of the marine ciliate Euplotes raikovi.</title>
        <authorList>
            <person name="Granberg M."/>
            <person name="Backman S."/>
            <person name="Lundmark E."/>
            <person name="Nilsson E."/>
            <person name="Karlsson E."/>
            <person name="Thelaus J."/>
            <person name="Ohrman C."/>
            <person name="Larkeryd A."/>
            <person name="Stenberg P."/>
        </authorList>
    </citation>
    <scope>NUCLEOTIDE SEQUENCE [LARGE SCALE GENOMIC DNA]</scope>
    <source>
        <strain evidence="11 12">FSC1006</strain>
    </source>
</reference>
<dbReference type="Pfam" id="PF07291">
    <property type="entry name" value="MauE"/>
    <property type="match status" value="1"/>
</dbReference>
<dbReference type="PRINTS" id="PR00160">
    <property type="entry name" value="GLUTAREDOXIN"/>
</dbReference>
<feature type="transmembrane region" description="Helical" evidence="8">
    <location>
        <begin position="117"/>
        <end position="136"/>
    </location>
</feature>
<accession>A0A097EM24</accession>
<dbReference type="OrthoDB" id="9800621at2"/>
<dbReference type="eggNOG" id="COG0695">
    <property type="taxonomic scope" value="Bacteria"/>
</dbReference>
<evidence type="ECO:0000313" key="11">
    <source>
        <dbReference type="EMBL" id="AIT08624.1"/>
    </source>
</evidence>
<evidence type="ECO:0000256" key="3">
    <source>
        <dbReference type="ARBA" id="ARBA00004856"/>
    </source>
</evidence>
<dbReference type="EMBL" id="CP009574">
    <property type="protein sequence ID" value="AIT08624.1"/>
    <property type="molecule type" value="Genomic_DNA"/>
</dbReference>
<dbReference type="GO" id="GO:0016020">
    <property type="term" value="C:membrane"/>
    <property type="evidence" value="ECO:0007669"/>
    <property type="project" value="UniProtKB-SubCell"/>
</dbReference>
<feature type="transmembrane region" description="Helical" evidence="8">
    <location>
        <begin position="92"/>
        <end position="111"/>
    </location>
</feature>
<evidence type="ECO:0000256" key="2">
    <source>
        <dbReference type="ARBA" id="ARBA00004141"/>
    </source>
</evidence>
<dbReference type="PROSITE" id="PS51354">
    <property type="entry name" value="GLUTAREDOXIN_2"/>
    <property type="match status" value="1"/>
</dbReference>
<keyword evidence="12" id="KW-1185">Reference proteome</keyword>
<keyword evidence="5 8" id="KW-0812">Transmembrane</keyword>
<dbReference type="STRING" id="1547445.LO80_00635"/>
<gene>
    <name evidence="11" type="ORF">LO80_00635</name>
</gene>
<evidence type="ECO:0000256" key="5">
    <source>
        <dbReference type="ARBA" id="ARBA00022692"/>
    </source>
</evidence>
<protein>
    <recommendedName>
        <fullName evidence="4">Methylamine utilization protein MauE</fullName>
    </recommendedName>
</protein>
<feature type="transmembrane region" description="Helical" evidence="8">
    <location>
        <begin position="224"/>
        <end position="242"/>
    </location>
</feature>
<dbReference type="HOGENOM" id="CLU_072274_0_0_6"/>
<dbReference type="Proteomes" id="UP000029672">
    <property type="component" value="Chromosome"/>
</dbReference>
<dbReference type="SUPFAM" id="SSF52833">
    <property type="entry name" value="Thioredoxin-like"/>
    <property type="match status" value="1"/>
</dbReference>
<evidence type="ECO:0000256" key="7">
    <source>
        <dbReference type="ARBA" id="ARBA00023136"/>
    </source>
</evidence>
<evidence type="ECO:0000256" key="4">
    <source>
        <dbReference type="ARBA" id="ARBA00019078"/>
    </source>
</evidence>
<sequence length="243" mass="27496">MSKPQATIYRMVTDKHICPFGIKAKDLLRRKGYSIKDIHLKNKQETDDFKTKQNVKTTPQIFIGEDRIGGYDDLLGFFDLAKDKKEKSYKPVLAVFAMTFLLALAFSYFTLGNVFDLLVIKLFMGLSISFLATLKLQNLDSFSNQFITYDLLAMRYVRYSYIYPFAEAFVGICIVASIFSYLATIIAIVIGLIGAVSVFYAVYIQKRDLKCACVGGDSNVPLGFLSLTENIMMIAMGIWMLFL</sequence>
<dbReference type="Gene3D" id="3.40.30.10">
    <property type="entry name" value="Glutaredoxin"/>
    <property type="match status" value="1"/>
</dbReference>
<name>A0A097EM24_9GAMM</name>